<dbReference type="Proteomes" id="UP000030645">
    <property type="component" value="Unassembled WGS sequence"/>
</dbReference>
<evidence type="ECO:0000313" key="1">
    <source>
        <dbReference type="EMBL" id="EXC01797.1"/>
    </source>
</evidence>
<name>W9RXJ6_9ROSA</name>
<sequence length="59" mass="7065">MKEMYTVLPSLNNHVGDKELGVQQWRKGSVLLWVAKKRWGEREDKEEGRRRGVREKRLT</sequence>
<dbReference type="EMBL" id="KE345336">
    <property type="protein sequence ID" value="EXC01797.1"/>
    <property type="molecule type" value="Genomic_DNA"/>
</dbReference>
<gene>
    <name evidence="1" type="ORF">L484_021435</name>
</gene>
<evidence type="ECO:0000313" key="2">
    <source>
        <dbReference type="Proteomes" id="UP000030645"/>
    </source>
</evidence>
<protein>
    <submittedName>
        <fullName evidence="1">Uncharacterized protein</fullName>
    </submittedName>
</protein>
<dbReference type="AlphaFoldDB" id="W9RXJ6"/>
<keyword evidence="2" id="KW-1185">Reference proteome</keyword>
<reference evidence="2" key="1">
    <citation type="submission" date="2013-01" db="EMBL/GenBank/DDBJ databases">
        <title>Draft Genome Sequence of a Mulberry Tree, Morus notabilis C.K. Schneid.</title>
        <authorList>
            <person name="He N."/>
            <person name="Zhao S."/>
        </authorList>
    </citation>
    <scope>NUCLEOTIDE SEQUENCE</scope>
</reference>
<proteinExistence type="predicted"/>
<organism evidence="1 2">
    <name type="scientific">Morus notabilis</name>
    <dbReference type="NCBI Taxonomy" id="981085"/>
    <lineage>
        <taxon>Eukaryota</taxon>
        <taxon>Viridiplantae</taxon>
        <taxon>Streptophyta</taxon>
        <taxon>Embryophyta</taxon>
        <taxon>Tracheophyta</taxon>
        <taxon>Spermatophyta</taxon>
        <taxon>Magnoliopsida</taxon>
        <taxon>eudicotyledons</taxon>
        <taxon>Gunneridae</taxon>
        <taxon>Pentapetalae</taxon>
        <taxon>rosids</taxon>
        <taxon>fabids</taxon>
        <taxon>Rosales</taxon>
        <taxon>Moraceae</taxon>
        <taxon>Moreae</taxon>
        <taxon>Morus</taxon>
    </lineage>
</organism>
<accession>W9RXJ6</accession>